<dbReference type="SUPFAM" id="SSF50494">
    <property type="entry name" value="Trypsin-like serine proteases"/>
    <property type="match status" value="1"/>
</dbReference>
<dbReference type="EMBL" id="JARPUR010000002">
    <property type="protein sequence ID" value="KAK4881500.1"/>
    <property type="molecule type" value="Genomic_DNA"/>
</dbReference>
<dbReference type="Pfam" id="PF12032">
    <property type="entry name" value="CLIP"/>
    <property type="match status" value="1"/>
</dbReference>
<dbReference type="InterPro" id="IPR018114">
    <property type="entry name" value="TRYPSIN_HIS"/>
</dbReference>
<comment type="similarity">
    <text evidence="6 8">Belongs to the peptidase S1 family. CLIP subfamily.</text>
</comment>
<dbReference type="SMART" id="SM00680">
    <property type="entry name" value="CLIP"/>
    <property type="match status" value="1"/>
</dbReference>
<keyword evidence="5" id="KW-1015">Disulfide bond</keyword>
<feature type="domain" description="Clip" evidence="10">
    <location>
        <begin position="26"/>
        <end position="76"/>
    </location>
</feature>
<evidence type="ECO:0000256" key="3">
    <source>
        <dbReference type="ARBA" id="ARBA00022801"/>
    </source>
</evidence>
<name>A0AAN7P5U1_9COLE</name>
<evidence type="ECO:0000259" key="10">
    <source>
        <dbReference type="PROSITE" id="PS51888"/>
    </source>
</evidence>
<keyword evidence="12" id="KW-1185">Reference proteome</keyword>
<feature type="signal peptide" evidence="8">
    <location>
        <begin position="1"/>
        <end position="20"/>
    </location>
</feature>
<dbReference type="InterPro" id="IPR009003">
    <property type="entry name" value="Peptidase_S1_PA"/>
</dbReference>
<evidence type="ECO:0000256" key="6">
    <source>
        <dbReference type="ARBA" id="ARBA00024195"/>
    </source>
</evidence>
<keyword evidence="8" id="KW-0964">Secreted</keyword>
<keyword evidence="2 8" id="KW-0732">Signal</keyword>
<proteinExistence type="inferred from homology"/>
<dbReference type="InterPro" id="IPR033116">
    <property type="entry name" value="TRYPSIN_SER"/>
</dbReference>
<dbReference type="PROSITE" id="PS51888">
    <property type="entry name" value="CLIP"/>
    <property type="match status" value="1"/>
</dbReference>
<evidence type="ECO:0000256" key="8">
    <source>
        <dbReference type="RuleBase" id="RU366078"/>
    </source>
</evidence>
<comment type="subcellular location">
    <subcellularLocation>
        <location evidence="8">Secreted</location>
    </subcellularLocation>
</comment>
<dbReference type="PANTHER" id="PTHR24256">
    <property type="entry name" value="TRYPTASE-RELATED"/>
    <property type="match status" value="1"/>
</dbReference>
<accession>A0AAN7P5U1</accession>
<dbReference type="FunFam" id="2.40.10.10:FF:000006">
    <property type="entry name" value="Serine proteinase stubble"/>
    <property type="match status" value="1"/>
</dbReference>
<dbReference type="InterPro" id="IPR001254">
    <property type="entry name" value="Trypsin_dom"/>
</dbReference>
<evidence type="ECO:0000259" key="9">
    <source>
        <dbReference type="PROSITE" id="PS50240"/>
    </source>
</evidence>
<dbReference type="Gene3D" id="2.40.10.10">
    <property type="entry name" value="Trypsin-like serine proteases"/>
    <property type="match status" value="2"/>
</dbReference>
<comment type="caution">
    <text evidence="11">The sequence shown here is derived from an EMBL/GenBank/DDBJ whole genome shotgun (WGS) entry which is preliminary data.</text>
</comment>
<feature type="chain" id="PRO_5042673588" description="CLIP domain-containing serine protease" evidence="8">
    <location>
        <begin position="21"/>
        <end position="365"/>
    </location>
</feature>
<reference evidence="12" key="1">
    <citation type="submission" date="2023-01" db="EMBL/GenBank/DDBJ databases">
        <title>Key to firefly adult light organ development and bioluminescence: homeobox transcription factors regulate luciferase expression and transportation to peroxisome.</title>
        <authorList>
            <person name="Fu X."/>
        </authorList>
    </citation>
    <scope>NUCLEOTIDE SEQUENCE [LARGE SCALE GENOMIC DNA]</scope>
</reference>
<dbReference type="SMART" id="SM00020">
    <property type="entry name" value="Tryp_SPc"/>
    <property type="match status" value="1"/>
</dbReference>
<keyword evidence="4 7" id="KW-0720">Serine protease</keyword>
<feature type="domain" description="Peptidase S1" evidence="9">
    <location>
        <begin position="109"/>
        <end position="365"/>
    </location>
</feature>
<evidence type="ECO:0000256" key="2">
    <source>
        <dbReference type="ARBA" id="ARBA00022729"/>
    </source>
</evidence>
<evidence type="ECO:0000256" key="1">
    <source>
        <dbReference type="ARBA" id="ARBA00022670"/>
    </source>
</evidence>
<dbReference type="GO" id="GO:0006508">
    <property type="term" value="P:proteolysis"/>
    <property type="evidence" value="ECO:0007669"/>
    <property type="project" value="UniProtKB-KW"/>
</dbReference>
<dbReference type="PROSITE" id="PS00135">
    <property type="entry name" value="TRYPSIN_SER"/>
    <property type="match status" value="1"/>
</dbReference>
<dbReference type="InterPro" id="IPR051487">
    <property type="entry name" value="Ser/Thr_Proteases_Immune/Dev"/>
</dbReference>
<organism evidence="11 12">
    <name type="scientific">Aquatica leii</name>
    <dbReference type="NCBI Taxonomy" id="1421715"/>
    <lineage>
        <taxon>Eukaryota</taxon>
        <taxon>Metazoa</taxon>
        <taxon>Ecdysozoa</taxon>
        <taxon>Arthropoda</taxon>
        <taxon>Hexapoda</taxon>
        <taxon>Insecta</taxon>
        <taxon>Pterygota</taxon>
        <taxon>Neoptera</taxon>
        <taxon>Endopterygota</taxon>
        <taxon>Coleoptera</taxon>
        <taxon>Polyphaga</taxon>
        <taxon>Elateriformia</taxon>
        <taxon>Elateroidea</taxon>
        <taxon>Lampyridae</taxon>
        <taxon>Luciolinae</taxon>
        <taxon>Aquatica</taxon>
    </lineage>
</organism>
<dbReference type="GO" id="GO:0004252">
    <property type="term" value="F:serine-type endopeptidase activity"/>
    <property type="evidence" value="ECO:0007669"/>
    <property type="project" value="UniProtKB-UniRule"/>
</dbReference>
<dbReference type="GO" id="GO:0005576">
    <property type="term" value="C:extracellular region"/>
    <property type="evidence" value="ECO:0007669"/>
    <property type="project" value="UniProtKB-SubCell"/>
</dbReference>
<dbReference type="PRINTS" id="PR00722">
    <property type="entry name" value="CHYMOTRYPSIN"/>
</dbReference>
<dbReference type="InterPro" id="IPR001314">
    <property type="entry name" value="Peptidase_S1A"/>
</dbReference>
<evidence type="ECO:0000256" key="5">
    <source>
        <dbReference type="ARBA" id="ARBA00023157"/>
    </source>
</evidence>
<evidence type="ECO:0000313" key="11">
    <source>
        <dbReference type="EMBL" id="KAK4881500.1"/>
    </source>
</evidence>
<evidence type="ECO:0000313" key="12">
    <source>
        <dbReference type="Proteomes" id="UP001353858"/>
    </source>
</evidence>
<keyword evidence="3 7" id="KW-0378">Hydrolase</keyword>
<dbReference type="EC" id="3.4.21.-" evidence="7"/>
<evidence type="ECO:0000256" key="4">
    <source>
        <dbReference type="ARBA" id="ARBA00022825"/>
    </source>
</evidence>
<dbReference type="InterPro" id="IPR022700">
    <property type="entry name" value="CLIP"/>
</dbReference>
<evidence type="ECO:0000256" key="7">
    <source>
        <dbReference type="RuleBase" id="RU363034"/>
    </source>
</evidence>
<comment type="domain">
    <text evidence="8">The clip domain consists of 35-55 residues which are 'knitted' together usually by 3 conserved disulfide bonds forming a clip-like compact structure.</text>
</comment>
<dbReference type="Gene3D" id="3.30.1640.30">
    <property type="match status" value="1"/>
</dbReference>
<gene>
    <name evidence="11" type="ORF">RN001_004819</name>
</gene>
<dbReference type="AlphaFoldDB" id="A0AAN7P5U1"/>
<dbReference type="Proteomes" id="UP001353858">
    <property type="component" value="Unassembled WGS sequence"/>
</dbReference>
<dbReference type="CDD" id="cd00190">
    <property type="entry name" value="Tryp_SPc"/>
    <property type="match status" value="1"/>
</dbReference>
<dbReference type="PROSITE" id="PS00134">
    <property type="entry name" value="TRYPSIN_HIS"/>
    <property type="match status" value="1"/>
</dbReference>
<dbReference type="Pfam" id="PF00089">
    <property type="entry name" value="Trypsin"/>
    <property type="match status" value="1"/>
</dbReference>
<dbReference type="InterPro" id="IPR038565">
    <property type="entry name" value="CLIP_sf"/>
</dbReference>
<dbReference type="InterPro" id="IPR043504">
    <property type="entry name" value="Peptidase_S1_PA_chymotrypsin"/>
</dbReference>
<dbReference type="PROSITE" id="PS50240">
    <property type="entry name" value="TRYPSIN_DOM"/>
    <property type="match status" value="1"/>
</dbReference>
<protein>
    <recommendedName>
        <fullName evidence="8">CLIP domain-containing serine protease</fullName>
        <ecNumber evidence="7">3.4.21.-</ecNumber>
    </recommendedName>
</protein>
<keyword evidence="1 7" id="KW-0645">Protease</keyword>
<sequence>MVLICIVLIQISFLIVPILSQNRNSPCTTPTRENGRCIPVKSCKIITDALASGTSEAIRFAQQSQCGYDSVPLVCCGTRSVQQQDGDIFSHRLLPNRNVCGIEITNDRIVGGTSTDIDEFPWLVLLRYLDDFGDDAGFRCGGSLINERYILTAAHCVIVNRNQGISLNSVRLGEWRLSTNRDCIGQISLQKCAGPVVDVGVDTTVPHPRYNARSRDNDIGLVRMQRSVGFTDYIKPICLPSPNASPSSPGINMMVAGWGSTENASNSDVKQKVSVPIVSSTDCARRIGRRGTITDNQLCAGGVQGKDSCQGDSGGPLMKILEQSANIQWIQEGVISWGIGCGVVGYPGVYTRVSRYSTWIVDNML</sequence>